<evidence type="ECO:0000313" key="5">
    <source>
        <dbReference type="EMBL" id="MCP2168469.1"/>
    </source>
</evidence>
<gene>
    <name evidence="5" type="ORF">LX83_005347</name>
</gene>
<keyword evidence="2" id="KW-0808">Transferase</keyword>
<sequence length="418" mass="44538">MPQHVLFVALTGHGHVTPTLPLVGELVRRGHRVDYATAAEHSSAVAAAGARWVALPSMAPFTPPAQVGPEVMAAWFRHFFAAMRAAYPVLLDHCATQRPDAICYDATNWPARLVAHRLGIPAVRCVPHLASNETFSLDARLTAGLDPAHPGMAAFAADCAHFSAEHGVHLDPAGTVDVPAALNLVFVPREFQPAADSFDDRFRFIGPLLDSRRQRESWSPRDPDAPTLFVSLGSVMTDAAFYRTCLAAFGDGPWQVAMTVADQDTAALGTVPSNVDIRPRFPQLAVLRHAAAFISHAGMNSIMEALCHGVPLITFPQTPEQVANADRVRELGLGERLDATALTPEAVRDAVTRVSSSPAIRTNLDRMRRSIQDSGGVARGADEIERHLGITPTAAGGGGSTGPGPASGPTSPRWPSPR</sequence>
<dbReference type="PANTHER" id="PTHR48050:SF13">
    <property type="entry name" value="STEROL 3-BETA-GLUCOSYLTRANSFERASE UGT80A2"/>
    <property type="match status" value="1"/>
</dbReference>
<dbReference type="Pfam" id="PF06722">
    <property type="entry name" value="EryCIII-like_C"/>
    <property type="match status" value="1"/>
</dbReference>
<dbReference type="GO" id="GO:0017000">
    <property type="term" value="P:antibiotic biosynthetic process"/>
    <property type="evidence" value="ECO:0007669"/>
    <property type="project" value="UniProtKB-ARBA"/>
</dbReference>
<keyword evidence="6" id="KW-1185">Reference proteome</keyword>
<evidence type="ECO:0000259" key="4">
    <source>
        <dbReference type="Pfam" id="PF06722"/>
    </source>
</evidence>
<name>A0AAE3KJJ9_9PSEU</name>
<dbReference type="Gene3D" id="3.40.50.2000">
    <property type="entry name" value="Glycogen Phosphorylase B"/>
    <property type="match status" value="2"/>
</dbReference>
<comment type="caution">
    <text evidence="5">The sequence shown here is derived from an EMBL/GenBank/DDBJ whole genome shotgun (WGS) entry which is preliminary data.</text>
</comment>
<evidence type="ECO:0000313" key="6">
    <source>
        <dbReference type="Proteomes" id="UP001206128"/>
    </source>
</evidence>
<accession>A0AAE3KJJ9</accession>
<dbReference type="SUPFAM" id="SSF53756">
    <property type="entry name" value="UDP-Glycosyltransferase/glycogen phosphorylase"/>
    <property type="match status" value="1"/>
</dbReference>
<reference evidence="5" key="1">
    <citation type="submission" date="2022-06" db="EMBL/GenBank/DDBJ databases">
        <title>Genomic Encyclopedia of Archaeal and Bacterial Type Strains, Phase II (KMG-II): from individual species to whole genera.</title>
        <authorList>
            <person name="Goeker M."/>
        </authorList>
    </citation>
    <scope>NUCLEOTIDE SEQUENCE</scope>
    <source>
        <strain evidence="5">DSM 43935</strain>
    </source>
</reference>
<comment type="similarity">
    <text evidence="1">Belongs to the UDP-glycosyltransferase family.</text>
</comment>
<dbReference type="GO" id="GO:0016758">
    <property type="term" value="F:hexosyltransferase activity"/>
    <property type="evidence" value="ECO:0007669"/>
    <property type="project" value="InterPro"/>
</dbReference>
<dbReference type="Proteomes" id="UP001206128">
    <property type="component" value="Unassembled WGS sequence"/>
</dbReference>
<evidence type="ECO:0000256" key="2">
    <source>
        <dbReference type="ARBA" id="ARBA00022679"/>
    </source>
</evidence>
<proteinExistence type="inferred from homology"/>
<dbReference type="CDD" id="cd03784">
    <property type="entry name" value="GT1_Gtf-like"/>
    <property type="match status" value="1"/>
</dbReference>
<dbReference type="InterPro" id="IPR002213">
    <property type="entry name" value="UDP_glucos_trans"/>
</dbReference>
<dbReference type="AlphaFoldDB" id="A0AAE3KJJ9"/>
<organism evidence="5 6">
    <name type="scientific">Goodfellowiella coeruleoviolacea</name>
    <dbReference type="NCBI Taxonomy" id="334858"/>
    <lineage>
        <taxon>Bacteria</taxon>
        <taxon>Bacillati</taxon>
        <taxon>Actinomycetota</taxon>
        <taxon>Actinomycetes</taxon>
        <taxon>Pseudonocardiales</taxon>
        <taxon>Pseudonocardiaceae</taxon>
        <taxon>Goodfellowiella</taxon>
    </lineage>
</organism>
<dbReference type="NCBIfam" id="TIGR01426">
    <property type="entry name" value="MGT"/>
    <property type="match status" value="1"/>
</dbReference>
<dbReference type="GO" id="GO:0008194">
    <property type="term" value="F:UDP-glycosyltransferase activity"/>
    <property type="evidence" value="ECO:0007669"/>
    <property type="project" value="InterPro"/>
</dbReference>
<dbReference type="FunFam" id="3.40.50.2000:FF:000072">
    <property type="entry name" value="Glycosyl transferase"/>
    <property type="match status" value="1"/>
</dbReference>
<dbReference type="EMBL" id="JAMTCK010000014">
    <property type="protein sequence ID" value="MCP2168469.1"/>
    <property type="molecule type" value="Genomic_DNA"/>
</dbReference>
<evidence type="ECO:0000256" key="3">
    <source>
        <dbReference type="SAM" id="MobiDB-lite"/>
    </source>
</evidence>
<feature type="region of interest" description="Disordered" evidence="3">
    <location>
        <begin position="389"/>
        <end position="418"/>
    </location>
</feature>
<dbReference type="RefSeq" id="WP_253776352.1">
    <property type="nucleotide sequence ID" value="NZ_JAMTCK010000014.1"/>
</dbReference>
<dbReference type="PANTHER" id="PTHR48050">
    <property type="entry name" value="STEROL 3-BETA-GLUCOSYLTRANSFERASE"/>
    <property type="match status" value="1"/>
</dbReference>
<evidence type="ECO:0000256" key="1">
    <source>
        <dbReference type="ARBA" id="ARBA00009995"/>
    </source>
</evidence>
<dbReference type="InterPro" id="IPR006326">
    <property type="entry name" value="UDPGT_MGT-like"/>
</dbReference>
<feature type="domain" description="Erythromycin biosynthesis protein CIII-like C-terminal" evidence="4">
    <location>
        <begin position="254"/>
        <end position="369"/>
    </location>
</feature>
<protein>
    <submittedName>
        <fullName evidence="5">Glycosyltransferase, MGT family</fullName>
    </submittedName>
</protein>
<dbReference type="InterPro" id="IPR010610">
    <property type="entry name" value="EryCIII-like_C"/>
</dbReference>
<dbReference type="InterPro" id="IPR050426">
    <property type="entry name" value="Glycosyltransferase_28"/>
</dbReference>